<evidence type="ECO:0000313" key="12">
    <source>
        <dbReference type="EMBL" id="EPS34713.1"/>
    </source>
</evidence>
<evidence type="ECO:0000256" key="4">
    <source>
        <dbReference type="ARBA" id="ARBA00022741"/>
    </source>
</evidence>
<keyword evidence="5" id="KW-0418">Kinase</keyword>
<dbReference type="HOGENOM" id="CLU_000288_81_2_1"/>
<feature type="domain" description="Protein kinase" evidence="11">
    <location>
        <begin position="58"/>
        <end position="433"/>
    </location>
</feature>
<evidence type="ECO:0000256" key="6">
    <source>
        <dbReference type="ARBA" id="ARBA00022840"/>
    </source>
</evidence>
<evidence type="ECO:0000256" key="3">
    <source>
        <dbReference type="ARBA" id="ARBA00022679"/>
    </source>
</evidence>
<dbReference type="InterPro" id="IPR011009">
    <property type="entry name" value="Kinase-like_dom_sf"/>
</dbReference>
<evidence type="ECO:0000256" key="1">
    <source>
        <dbReference type="ARBA" id="ARBA00012513"/>
    </source>
</evidence>
<feature type="region of interest" description="Disordered" evidence="10">
    <location>
        <begin position="1"/>
        <end position="21"/>
    </location>
</feature>
<evidence type="ECO:0000256" key="2">
    <source>
        <dbReference type="ARBA" id="ARBA00022527"/>
    </source>
</evidence>
<proteinExistence type="predicted"/>
<evidence type="ECO:0000256" key="5">
    <source>
        <dbReference type="ARBA" id="ARBA00022777"/>
    </source>
</evidence>
<dbReference type="eggNOG" id="KOG1290">
    <property type="taxonomic scope" value="Eukaryota"/>
</dbReference>
<dbReference type="PROSITE" id="PS50011">
    <property type="entry name" value="PROTEIN_KINASE_DOM"/>
    <property type="match status" value="1"/>
</dbReference>
<name>S8B716_PENO1</name>
<keyword evidence="6 9" id="KW-0067">ATP-binding</keyword>
<dbReference type="EC" id="2.7.11.1" evidence="1"/>
<dbReference type="GO" id="GO:0050684">
    <property type="term" value="P:regulation of mRNA processing"/>
    <property type="evidence" value="ECO:0007669"/>
    <property type="project" value="TreeGrafter"/>
</dbReference>
<dbReference type="GO" id="GO:0004674">
    <property type="term" value="F:protein serine/threonine kinase activity"/>
    <property type="evidence" value="ECO:0007669"/>
    <property type="project" value="UniProtKB-KW"/>
</dbReference>
<dbReference type="SUPFAM" id="SSF56112">
    <property type="entry name" value="Protein kinase-like (PK-like)"/>
    <property type="match status" value="1"/>
</dbReference>
<accession>S8B716</accession>
<keyword evidence="4 9" id="KW-0547">Nucleotide-binding</keyword>
<dbReference type="SMART" id="SM00220">
    <property type="entry name" value="S_TKc"/>
    <property type="match status" value="1"/>
</dbReference>
<dbReference type="AlphaFoldDB" id="S8B716"/>
<dbReference type="Gene3D" id="3.30.200.20">
    <property type="entry name" value="Phosphorylase Kinase, domain 1"/>
    <property type="match status" value="1"/>
</dbReference>
<dbReference type="Gene3D" id="1.10.510.10">
    <property type="entry name" value="Transferase(Phosphotransferase) domain 1"/>
    <property type="match status" value="1"/>
</dbReference>
<keyword evidence="13" id="KW-1185">Reference proteome</keyword>
<evidence type="ECO:0000259" key="11">
    <source>
        <dbReference type="PROSITE" id="PS50011"/>
    </source>
</evidence>
<evidence type="ECO:0000256" key="9">
    <source>
        <dbReference type="PROSITE-ProRule" id="PRU10141"/>
    </source>
</evidence>
<dbReference type="InterPro" id="IPR000719">
    <property type="entry name" value="Prot_kinase_dom"/>
</dbReference>
<dbReference type="GO" id="GO:0005524">
    <property type="term" value="F:ATP binding"/>
    <property type="evidence" value="ECO:0007669"/>
    <property type="project" value="UniProtKB-UniRule"/>
</dbReference>
<dbReference type="OrthoDB" id="5979581at2759"/>
<keyword evidence="2" id="KW-0723">Serine/threonine-protein kinase</keyword>
<dbReference type="PANTHER" id="PTHR47634">
    <property type="entry name" value="PROTEIN KINASE DOMAIN-CONTAINING PROTEIN-RELATED"/>
    <property type="match status" value="1"/>
</dbReference>
<dbReference type="InterPro" id="IPR051334">
    <property type="entry name" value="SRPK"/>
</dbReference>
<dbReference type="STRING" id="933388.S8B716"/>
<evidence type="ECO:0000256" key="8">
    <source>
        <dbReference type="ARBA" id="ARBA00048679"/>
    </source>
</evidence>
<dbReference type="PhylomeDB" id="S8B716"/>
<organism evidence="12 13">
    <name type="scientific">Penicillium oxalicum (strain 114-2 / CGMCC 5302)</name>
    <name type="common">Penicillium decumbens</name>
    <dbReference type="NCBI Taxonomy" id="933388"/>
    <lineage>
        <taxon>Eukaryota</taxon>
        <taxon>Fungi</taxon>
        <taxon>Dikarya</taxon>
        <taxon>Ascomycota</taxon>
        <taxon>Pezizomycotina</taxon>
        <taxon>Eurotiomycetes</taxon>
        <taxon>Eurotiomycetidae</taxon>
        <taxon>Eurotiales</taxon>
        <taxon>Aspergillaceae</taxon>
        <taxon>Penicillium</taxon>
    </lineage>
</organism>
<dbReference type="PROSITE" id="PS00107">
    <property type="entry name" value="PROTEIN_KINASE_ATP"/>
    <property type="match status" value="1"/>
</dbReference>
<keyword evidence="3" id="KW-0808">Transferase</keyword>
<dbReference type="EMBL" id="KB644415">
    <property type="protein sequence ID" value="EPS34713.1"/>
    <property type="molecule type" value="Genomic_DNA"/>
</dbReference>
<dbReference type="Proteomes" id="UP000019376">
    <property type="component" value="Unassembled WGS sequence"/>
</dbReference>
<comment type="catalytic activity">
    <reaction evidence="8">
        <text>L-seryl-[protein] + ATP = O-phospho-L-seryl-[protein] + ADP + H(+)</text>
        <dbReference type="Rhea" id="RHEA:17989"/>
        <dbReference type="Rhea" id="RHEA-COMP:9863"/>
        <dbReference type="Rhea" id="RHEA-COMP:11604"/>
        <dbReference type="ChEBI" id="CHEBI:15378"/>
        <dbReference type="ChEBI" id="CHEBI:29999"/>
        <dbReference type="ChEBI" id="CHEBI:30616"/>
        <dbReference type="ChEBI" id="CHEBI:83421"/>
        <dbReference type="ChEBI" id="CHEBI:456216"/>
        <dbReference type="EC" id="2.7.11.1"/>
    </reaction>
</comment>
<evidence type="ECO:0000256" key="7">
    <source>
        <dbReference type="ARBA" id="ARBA00047899"/>
    </source>
</evidence>
<dbReference type="Pfam" id="PF00069">
    <property type="entry name" value="Pkinase"/>
    <property type="match status" value="1"/>
</dbReference>
<dbReference type="GO" id="GO:0000245">
    <property type="term" value="P:spliceosomal complex assembly"/>
    <property type="evidence" value="ECO:0007669"/>
    <property type="project" value="TreeGrafter"/>
</dbReference>
<gene>
    <name evidence="12" type="ORF">PDE_09677</name>
</gene>
<evidence type="ECO:0000256" key="10">
    <source>
        <dbReference type="SAM" id="MobiDB-lite"/>
    </source>
</evidence>
<evidence type="ECO:0000313" key="13">
    <source>
        <dbReference type="Proteomes" id="UP000019376"/>
    </source>
</evidence>
<dbReference type="PANTHER" id="PTHR47634:SF9">
    <property type="entry name" value="PROTEIN KINASE DOMAIN-CONTAINING PROTEIN-RELATED"/>
    <property type="match status" value="1"/>
</dbReference>
<dbReference type="InterPro" id="IPR017441">
    <property type="entry name" value="Protein_kinase_ATP_BS"/>
</dbReference>
<protein>
    <recommendedName>
        <fullName evidence="1">non-specific serine/threonine protein kinase</fullName>
        <ecNumber evidence="1">2.7.11.1</ecNumber>
    </recommendedName>
</protein>
<reference evidence="12 13" key="1">
    <citation type="journal article" date="2013" name="PLoS ONE">
        <title>Genomic and secretomic analyses reveal unique features of the lignocellulolytic enzyme system of Penicillium decumbens.</title>
        <authorList>
            <person name="Liu G."/>
            <person name="Zhang L."/>
            <person name="Wei X."/>
            <person name="Zou G."/>
            <person name="Qin Y."/>
            <person name="Ma L."/>
            <person name="Li J."/>
            <person name="Zheng H."/>
            <person name="Wang S."/>
            <person name="Wang C."/>
            <person name="Xun L."/>
            <person name="Zhao G.-P."/>
            <person name="Zhou Z."/>
            <person name="Qu Y."/>
        </authorList>
    </citation>
    <scope>NUCLEOTIDE SEQUENCE [LARGE SCALE GENOMIC DNA]</scope>
    <source>
        <strain evidence="13">114-2 / CGMCC 5302</strain>
    </source>
</reference>
<comment type="catalytic activity">
    <reaction evidence="7">
        <text>L-threonyl-[protein] + ATP = O-phospho-L-threonyl-[protein] + ADP + H(+)</text>
        <dbReference type="Rhea" id="RHEA:46608"/>
        <dbReference type="Rhea" id="RHEA-COMP:11060"/>
        <dbReference type="Rhea" id="RHEA-COMP:11605"/>
        <dbReference type="ChEBI" id="CHEBI:15378"/>
        <dbReference type="ChEBI" id="CHEBI:30013"/>
        <dbReference type="ChEBI" id="CHEBI:30616"/>
        <dbReference type="ChEBI" id="CHEBI:61977"/>
        <dbReference type="ChEBI" id="CHEBI:456216"/>
        <dbReference type="EC" id="2.7.11.1"/>
    </reaction>
</comment>
<feature type="binding site" evidence="9">
    <location>
        <position position="91"/>
    </location>
    <ligand>
        <name>ATP</name>
        <dbReference type="ChEBI" id="CHEBI:30616"/>
    </ligand>
</feature>
<sequence length="477" mass="53990">MSGMETQIPLPTGRGATPRDQPSAIVKYQPLEGVEDPNRYQYGGFHPVTLNAVLNDRYVVRHKLGWGRFSTVWLAVDMGEGEHYMQNVAIKVGAARNGLTQETAVLERLQEPSSIVPTNVNELIPPALSSFQIHGINGIHPCLVTSVGGATLEQAKWASSQGILRLDVVRILAAQLVTAVAHVHEKGIVHGDLTLSSVLLHLPYDVNSLTHLDIVEAYGPAMLRPVQRIDGQPLTAEAPQTCVEPIRWRPVPEEITPTGARIMLADYGESWTADSQVRCDSTVPDVYQPPEARWDPRTPMSRPSDIWTLACTLWDLVAWYPLFGTWYHGNKDITAEQNAVLGKLPRGWYSQWGRKSSYRRSRFDHENRPIDPEKYPDLEGRFETVVQRCRREMGMATMEEAEKEAFLEMLRSMLKWQPAERLTADAILRSSWMKHWALPEWDRQRMIAASFDQPSGETGEVWLEDPDFFPDWLHFPV</sequence>